<evidence type="ECO:0000313" key="2">
    <source>
        <dbReference type="EMBL" id="KIO02241.1"/>
    </source>
</evidence>
<reference evidence="2 3" key="1">
    <citation type="submission" date="2014-04" db="EMBL/GenBank/DDBJ databases">
        <authorList>
            <consortium name="DOE Joint Genome Institute"/>
            <person name="Kuo A."/>
            <person name="Kohler A."/>
            <person name="Costa M.D."/>
            <person name="Nagy L.G."/>
            <person name="Floudas D."/>
            <person name="Copeland A."/>
            <person name="Barry K.W."/>
            <person name="Cichocki N."/>
            <person name="Veneault-Fourrey C."/>
            <person name="LaButti K."/>
            <person name="Lindquist E.A."/>
            <person name="Lipzen A."/>
            <person name="Lundell T."/>
            <person name="Morin E."/>
            <person name="Murat C."/>
            <person name="Sun H."/>
            <person name="Tunlid A."/>
            <person name="Henrissat B."/>
            <person name="Grigoriev I.V."/>
            <person name="Hibbett D.S."/>
            <person name="Martin F."/>
            <person name="Nordberg H.P."/>
            <person name="Cantor M.N."/>
            <person name="Hua S.X."/>
        </authorList>
    </citation>
    <scope>NUCLEOTIDE SEQUENCE [LARGE SCALE GENOMIC DNA]</scope>
    <source>
        <strain evidence="2 3">Marx 270</strain>
    </source>
</reference>
<evidence type="ECO:0000313" key="3">
    <source>
        <dbReference type="Proteomes" id="UP000054217"/>
    </source>
</evidence>
<keyword evidence="1" id="KW-0175">Coiled coil</keyword>
<dbReference type="OrthoDB" id="2639558at2759"/>
<reference evidence="3" key="2">
    <citation type="submission" date="2015-01" db="EMBL/GenBank/DDBJ databases">
        <title>Evolutionary Origins and Diversification of the Mycorrhizal Mutualists.</title>
        <authorList>
            <consortium name="DOE Joint Genome Institute"/>
            <consortium name="Mycorrhizal Genomics Consortium"/>
            <person name="Kohler A."/>
            <person name="Kuo A."/>
            <person name="Nagy L.G."/>
            <person name="Floudas D."/>
            <person name="Copeland A."/>
            <person name="Barry K.W."/>
            <person name="Cichocki N."/>
            <person name="Veneault-Fourrey C."/>
            <person name="LaButti K."/>
            <person name="Lindquist E.A."/>
            <person name="Lipzen A."/>
            <person name="Lundell T."/>
            <person name="Morin E."/>
            <person name="Murat C."/>
            <person name="Riley R."/>
            <person name="Ohm R."/>
            <person name="Sun H."/>
            <person name="Tunlid A."/>
            <person name="Henrissat B."/>
            <person name="Grigoriev I.V."/>
            <person name="Hibbett D.S."/>
            <person name="Martin F."/>
        </authorList>
    </citation>
    <scope>NUCLEOTIDE SEQUENCE [LARGE SCALE GENOMIC DNA]</scope>
    <source>
        <strain evidence="3">Marx 270</strain>
    </source>
</reference>
<dbReference type="AlphaFoldDB" id="A0A0C3P456"/>
<sequence>MYAPNRSRSGSFVPDLHGYDREPMCGYEREPMHSLQATVTQIMVDIRNLTEGKMNLKEELTRLKEDNKTVTSRLDTLEQSFAELREKGEVALKQASSRTSSNDHTAVKSIIQPLFCQLCGIDCSHSKKVCVAALAAVKPLDSGEPLELTAEGVEIWHPNWLGQVDDKLNAKFIEEVAERVYNNEKSQRELTQVKNILDKSFNLLIITECAKTYFRSIHKRASELQTEQGVRKAKQRLEYGRQHARRSTVAAVRCKAALQYEQDSGHKGAAALIETDLGSNVLTCNDSDVSKDTLERRKLAEVGKSANKVIGHTWRSINYITFLCWLSFHTLKQQQDVNEPSSGSMRNADDEPQCKHCKTTKKFHKRVFDVSPKHLNHNPPQPKATIFKSMVDETWHTKNPDMEVVEGVDWLKGFYSTLRQGEIFDADATYLKELKEWPKAGMCTSSESEDDMVDI</sequence>
<name>A0A0C3P456_PISTI</name>
<keyword evidence="3" id="KW-1185">Reference proteome</keyword>
<dbReference type="InParanoid" id="A0A0C3P456"/>
<protein>
    <submittedName>
        <fullName evidence="2">Uncharacterized protein</fullName>
    </submittedName>
</protein>
<proteinExistence type="predicted"/>
<dbReference type="EMBL" id="KN831982">
    <property type="protein sequence ID" value="KIO02241.1"/>
    <property type="molecule type" value="Genomic_DNA"/>
</dbReference>
<organism evidence="2 3">
    <name type="scientific">Pisolithus tinctorius Marx 270</name>
    <dbReference type="NCBI Taxonomy" id="870435"/>
    <lineage>
        <taxon>Eukaryota</taxon>
        <taxon>Fungi</taxon>
        <taxon>Dikarya</taxon>
        <taxon>Basidiomycota</taxon>
        <taxon>Agaricomycotina</taxon>
        <taxon>Agaricomycetes</taxon>
        <taxon>Agaricomycetidae</taxon>
        <taxon>Boletales</taxon>
        <taxon>Sclerodermatineae</taxon>
        <taxon>Pisolithaceae</taxon>
        <taxon>Pisolithus</taxon>
    </lineage>
</organism>
<accession>A0A0C3P456</accession>
<feature type="coiled-coil region" evidence="1">
    <location>
        <begin position="46"/>
        <end position="94"/>
    </location>
</feature>
<dbReference type="HOGENOM" id="CLU_035526_0_0_1"/>
<evidence type="ECO:0000256" key="1">
    <source>
        <dbReference type="SAM" id="Coils"/>
    </source>
</evidence>
<dbReference type="Proteomes" id="UP000054217">
    <property type="component" value="Unassembled WGS sequence"/>
</dbReference>
<gene>
    <name evidence="2" type="ORF">M404DRAFT_27876</name>
</gene>